<name>A0ACC2MVR7_PERAE</name>
<reference evidence="1 2" key="1">
    <citation type="journal article" date="2022" name="Hortic Res">
        <title>A haplotype resolved chromosomal level avocado genome allows analysis of novel avocado genes.</title>
        <authorList>
            <person name="Nath O."/>
            <person name="Fletcher S.J."/>
            <person name="Hayward A."/>
            <person name="Shaw L.M."/>
            <person name="Masouleh A.K."/>
            <person name="Furtado A."/>
            <person name="Henry R.J."/>
            <person name="Mitter N."/>
        </authorList>
    </citation>
    <scope>NUCLEOTIDE SEQUENCE [LARGE SCALE GENOMIC DNA]</scope>
    <source>
        <strain evidence="2">cv. Hass</strain>
    </source>
</reference>
<accession>A0ACC2MVR7</accession>
<evidence type="ECO:0000313" key="1">
    <source>
        <dbReference type="EMBL" id="KAJ8649789.1"/>
    </source>
</evidence>
<dbReference type="Proteomes" id="UP001234297">
    <property type="component" value="Chromosome 1"/>
</dbReference>
<evidence type="ECO:0000313" key="2">
    <source>
        <dbReference type="Proteomes" id="UP001234297"/>
    </source>
</evidence>
<keyword evidence="2" id="KW-1185">Reference proteome</keyword>
<sequence>MQVSMRIVPPHVVSILVCMTFASMLLVAPLAEAAISCGTVTSSLAPCIPYLRSGGALPPACCKGVSSLNSSAKTTPDRQTACGCLKNAYNSIKGIQPALAAGLPGKCGVSIPYKISPTTDCSKVK</sequence>
<protein>
    <submittedName>
        <fullName evidence="1">Uncharacterized protein</fullName>
    </submittedName>
</protein>
<proteinExistence type="predicted"/>
<dbReference type="EMBL" id="CM056809">
    <property type="protein sequence ID" value="KAJ8649789.1"/>
    <property type="molecule type" value="Genomic_DNA"/>
</dbReference>
<comment type="caution">
    <text evidence="1">The sequence shown here is derived from an EMBL/GenBank/DDBJ whole genome shotgun (WGS) entry which is preliminary data.</text>
</comment>
<gene>
    <name evidence="1" type="ORF">MRB53_002812</name>
</gene>
<organism evidence="1 2">
    <name type="scientific">Persea americana</name>
    <name type="common">Avocado</name>
    <dbReference type="NCBI Taxonomy" id="3435"/>
    <lineage>
        <taxon>Eukaryota</taxon>
        <taxon>Viridiplantae</taxon>
        <taxon>Streptophyta</taxon>
        <taxon>Embryophyta</taxon>
        <taxon>Tracheophyta</taxon>
        <taxon>Spermatophyta</taxon>
        <taxon>Magnoliopsida</taxon>
        <taxon>Magnoliidae</taxon>
        <taxon>Laurales</taxon>
        <taxon>Lauraceae</taxon>
        <taxon>Persea</taxon>
    </lineage>
</organism>